<feature type="compositionally biased region" description="Low complexity" evidence="8">
    <location>
        <begin position="190"/>
        <end position="205"/>
    </location>
</feature>
<evidence type="ECO:0000256" key="2">
    <source>
        <dbReference type="ARBA" id="ARBA00022723"/>
    </source>
</evidence>
<feature type="compositionally biased region" description="Polar residues" evidence="8">
    <location>
        <begin position="237"/>
        <end position="259"/>
    </location>
</feature>
<keyword evidence="4 7" id="KW-0863">Zinc-finger</keyword>
<accession>A0A9P5SCZ9</accession>
<keyword evidence="2" id="KW-0479">Metal-binding</keyword>
<evidence type="ECO:0000259" key="9">
    <source>
        <dbReference type="PROSITE" id="PS50157"/>
    </source>
</evidence>
<evidence type="ECO:0000256" key="6">
    <source>
        <dbReference type="ARBA" id="ARBA00023242"/>
    </source>
</evidence>
<feature type="compositionally biased region" description="Low complexity" evidence="8">
    <location>
        <begin position="937"/>
        <end position="957"/>
    </location>
</feature>
<evidence type="ECO:0000313" key="11">
    <source>
        <dbReference type="Proteomes" id="UP000696485"/>
    </source>
</evidence>
<feature type="compositionally biased region" description="Basic and acidic residues" evidence="8">
    <location>
        <begin position="969"/>
        <end position="987"/>
    </location>
</feature>
<dbReference type="GO" id="GO:0005634">
    <property type="term" value="C:nucleus"/>
    <property type="evidence" value="ECO:0007669"/>
    <property type="project" value="UniProtKB-SubCell"/>
</dbReference>
<proteinExistence type="predicted"/>
<gene>
    <name evidence="10" type="ORF">BG006_001575</name>
</gene>
<comment type="caution">
    <text evidence="10">The sequence shown here is derived from an EMBL/GenBank/DDBJ whole genome shotgun (WGS) entry which is preliminary data.</text>
</comment>
<feature type="region of interest" description="Disordered" evidence="8">
    <location>
        <begin position="603"/>
        <end position="624"/>
    </location>
</feature>
<comment type="subcellular location">
    <subcellularLocation>
        <location evidence="1">Nucleus</location>
    </subcellularLocation>
</comment>
<feature type="domain" description="C2H2-type" evidence="9">
    <location>
        <begin position="99"/>
        <end position="128"/>
    </location>
</feature>
<dbReference type="Proteomes" id="UP000696485">
    <property type="component" value="Unassembled WGS sequence"/>
</dbReference>
<dbReference type="PROSITE" id="PS50157">
    <property type="entry name" value="ZINC_FINGER_C2H2_2"/>
    <property type="match status" value="2"/>
</dbReference>
<dbReference type="PANTHER" id="PTHR40626">
    <property type="entry name" value="MIP31509P"/>
    <property type="match status" value="1"/>
</dbReference>
<feature type="compositionally biased region" description="Basic and acidic residues" evidence="8">
    <location>
        <begin position="409"/>
        <end position="423"/>
    </location>
</feature>
<dbReference type="AlphaFoldDB" id="A0A9P5SCZ9"/>
<evidence type="ECO:0000256" key="1">
    <source>
        <dbReference type="ARBA" id="ARBA00004123"/>
    </source>
</evidence>
<feature type="compositionally biased region" description="Basic residues" evidence="8">
    <location>
        <begin position="998"/>
        <end position="1014"/>
    </location>
</feature>
<feature type="region of interest" description="Disordered" evidence="8">
    <location>
        <begin position="841"/>
        <end position="900"/>
    </location>
</feature>
<dbReference type="InterPro" id="IPR051059">
    <property type="entry name" value="VerF-like"/>
</dbReference>
<dbReference type="Gene3D" id="3.30.160.60">
    <property type="entry name" value="Classic Zinc Finger"/>
    <property type="match status" value="2"/>
</dbReference>
<feature type="non-terminal residue" evidence="10">
    <location>
        <position position="1058"/>
    </location>
</feature>
<feature type="domain" description="C2H2-type" evidence="9">
    <location>
        <begin position="68"/>
        <end position="98"/>
    </location>
</feature>
<evidence type="ECO:0000313" key="10">
    <source>
        <dbReference type="EMBL" id="KAF9323328.1"/>
    </source>
</evidence>
<dbReference type="EMBL" id="JAAAUY010001310">
    <property type="protein sequence ID" value="KAF9323328.1"/>
    <property type="molecule type" value="Genomic_DNA"/>
</dbReference>
<dbReference type="InterPro" id="IPR013087">
    <property type="entry name" value="Znf_C2H2_type"/>
</dbReference>
<dbReference type="SUPFAM" id="SSF57667">
    <property type="entry name" value="beta-beta-alpha zinc fingers"/>
    <property type="match status" value="1"/>
</dbReference>
<feature type="compositionally biased region" description="Polar residues" evidence="8">
    <location>
        <begin position="370"/>
        <end position="380"/>
    </location>
</feature>
<feature type="region of interest" description="Disordered" evidence="8">
    <location>
        <begin position="370"/>
        <end position="480"/>
    </location>
</feature>
<feature type="compositionally biased region" description="Polar residues" evidence="8">
    <location>
        <begin position="452"/>
        <end position="479"/>
    </location>
</feature>
<sequence length="1058" mass="117269">KEKRNSSASSASSVESYRPDESGPEHQWIQTPKVGPKKPENEMSPPSRKQSTKGTKGMGSAGSSPKTFQCTGYPGCNMVFTRSEHLARHERKHTGEKPYRCIVANCPRVFSRYDNMIQHTQTHSDRSKRDSLVPGSSGPSRSSSVQSTPLMSGRARGGSSPVVFGPGYDDHRYSQHNSPSGFMHSPAFGQQQHPYPYQTQQHPMQWTLPSGVPAGSPSLMASRGSISHIPGKDGGDSPQQQQHLGMPNPSRTLKASSRSLPHLQPRDSPGGNVGDSPSLALQHGMSSMEIEEIKRRKSEILLPSTISGSRAASMYNRGQIGLGMTPFIPSTAHPGSLPQVEKLSQQEQARLNEHRRSAQAMMLKMNASTGSIDSRLPQSDQPDHNGKLQGGVHRPGSIGPPLSHVKHLSAQEKDRLLEHRRSTPELMYMKRNSNDEIAVQPLPSRDVRSGMQWFSQVNPSSPTGASSTQGQASPEQTSAMLPPLLGTYNQADQPRTRHHSCHIHPLSRHGSISTQDHKAPPVHRSIAPFFPSAKESQYQHQYAPIQKSQVVDAIERMDPAQFDDLKAKATITFANEHARDPLFLGNVVAILSVLVPPAGGALGIKRESDPAVVPQKTQSDMEVDEVELDNDHKDGMELDSDASEDALAKNTKTEPSGDASLPPKSGEADTAVATTVSPPLDQATCRFALDIDVDSFRRDPGPILRSLNELTVSTRQPILSFVSGFEPTMIGNDSGRELGHDEEDKDARQEKSPLVNRHSTTLKSNGYPSHCVRLGRFYMPEHAYPVQGSIAMVQSLGPEDLWRTCEFKEYPGVSIWVPERVVARYRELMVEPGNKMALTLAHPQEQSSPTLSTTIKPENSDFTGSKQPPHRSDLDVSRTSDTSASSDGSKIGGGGAQSLAQERDTALIPESMLHPEMIAEVWVDMYRQYAQHQQQVQVQQRQEQQQVPQPQRQYFQPPSGPSSQNRVATFEEHQRSLTKQQRNESSHVHQHPQAQEHYRHHPYPAHYPQRHHPYAPRGSADYHHERHYYPHEQHLKQEFHEQMLRHGEGDYDGEEMSE</sequence>
<organism evidence="10 11">
    <name type="scientific">Podila minutissima</name>
    <dbReference type="NCBI Taxonomy" id="64525"/>
    <lineage>
        <taxon>Eukaryota</taxon>
        <taxon>Fungi</taxon>
        <taxon>Fungi incertae sedis</taxon>
        <taxon>Mucoromycota</taxon>
        <taxon>Mortierellomycotina</taxon>
        <taxon>Mortierellomycetes</taxon>
        <taxon>Mortierellales</taxon>
        <taxon>Mortierellaceae</taxon>
        <taxon>Podila</taxon>
    </lineage>
</organism>
<keyword evidence="5" id="KW-0862">Zinc</keyword>
<dbReference type="InterPro" id="IPR036236">
    <property type="entry name" value="Znf_C2H2_sf"/>
</dbReference>
<dbReference type="GO" id="GO:0000978">
    <property type="term" value="F:RNA polymerase II cis-regulatory region sequence-specific DNA binding"/>
    <property type="evidence" value="ECO:0007669"/>
    <property type="project" value="InterPro"/>
</dbReference>
<evidence type="ECO:0000256" key="7">
    <source>
        <dbReference type="PROSITE-ProRule" id="PRU00042"/>
    </source>
</evidence>
<dbReference type="PROSITE" id="PS00028">
    <property type="entry name" value="ZINC_FINGER_C2H2_1"/>
    <property type="match status" value="1"/>
</dbReference>
<evidence type="ECO:0000256" key="5">
    <source>
        <dbReference type="ARBA" id="ARBA00022833"/>
    </source>
</evidence>
<feature type="compositionally biased region" description="Basic and acidic residues" evidence="8">
    <location>
        <begin position="1020"/>
        <end position="1049"/>
    </location>
</feature>
<dbReference type="GO" id="GO:0000981">
    <property type="term" value="F:DNA-binding transcription factor activity, RNA polymerase II-specific"/>
    <property type="evidence" value="ECO:0007669"/>
    <property type="project" value="InterPro"/>
</dbReference>
<feature type="non-terminal residue" evidence="10">
    <location>
        <position position="1"/>
    </location>
</feature>
<keyword evidence="11" id="KW-1185">Reference proteome</keyword>
<name>A0A9P5SCZ9_9FUNG</name>
<dbReference type="SMART" id="SM00355">
    <property type="entry name" value="ZnF_C2H2"/>
    <property type="match status" value="2"/>
</dbReference>
<protein>
    <recommendedName>
        <fullName evidence="9">C2H2-type domain-containing protein</fullName>
    </recommendedName>
</protein>
<evidence type="ECO:0000256" key="8">
    <source>
        <dbReference type="SAM" id="MobiDB-lite"/>
    </source>
</evidence>
<feature type="compositionally biased region" description="Polar residues" evidence="8">
    <location>
        <begin position="879"/>
        <end position="888"/>
    </location>
</feature>
<feature type="region of interest" description="Disordered" evidence="8">
    <location>
        <begin position="733"/>
        <end position="753"/>
    </location>
</feature>
<feature type="compositionally biased region" description="Basic and acidic residues" evidence="8">
    <location>
        <begin position="122"/>
        <end position="131"/>
    </location>
</feature>
<dbReference type="PANTHER" id="PTHR40626:SF32">
    <property type="entry name" value="ZINC FINGER PROTEIN RST2"/>
    <property type="match status" value="1"/>
</dbReference>
<feature type="compositionally biased region" description="Polar residues" evidence="8">
    <location>
        <begin position="844"/>
        <end position="866"/>
    </location>
</feature>
<evidence type="ECO:0000256" key="4">
    <source>
        <dbReference type="ARBA" id="ARBA00022771"/>
    </source>
</evidence>
<reference evidence="10" key="1">
    <citation type="journal article" date="2020" name="Fungal Divers.">
        <title>Resolving the Mortierellaceae phylogeny through synthesis of multi-gene phylogenetics and phylogenomics.</title>
        <authorList>
            <person name="Vandepol N."/>
            <person name="Liber J."/>
            <person name="Desiro A."/>
            <person name="Na H."/>
            <person name="Kennedy M."/>
            <person name="Barry K."/>
            <person name="Grigoriev I.V."/>
            <person name="Miller A.N."/>
            <person name="O'Donnell K."/>
            <person name="Stajich J.E."/>
            <person name="Bonito G."/>
        </authorList>
    </citation>
    <scope>NUCLEOTIDE SEQUENCE</scope>
    <source>
        <strain evidence="10">NVP1</strain>
    </source>
</reference>
<keyword evidence="3" id="KW-0677">Repeat</keyword>
<dbReference type="Pfam" id="PF00096">
    <property type="entry name" value="zf-C2H2"/>
    <property type="match status" value="1"/>
</dbReference>
<dbReference type="GO" id="GO:0008270">
    <property type="term" value="F:zinc ion binding"/>
    <property type="evidence" value="ECO:0007669"/>
    <property type="project" value="UniProtKB-KW"/>
</dbReference>
<keyword evidence="6" id="KW-0539">Nucleus</keyword>
<dbReference type="GO" id="GO:0000785">
    <property type="term" value="C:chromatin"/>
    <property type="evidence" value="ECO:0007669"/>
    <property type="project" value="TreeGrafter"/>
</dbReference>
<feature type="compositionally biased region" description="Low complexity" evidence="8">
    <location>
        <begin position="132"/>
        <end position="147"/>
    </location>
</feature>
<feature type="region of interest" description="Disordered" evidence="8">
    <location>
        <begin position="643"/>
        <end position="671"/>
    </location>
</feature>
<evidence type="ECO:0000256" key="3">
    <source>
        <dbReference type="ARBA" id="ARBA00022737"/>
    </source>
</evidence>
<feature type="region of interest" description="Disordered" evidence="8">
    <location>
        <begin position="120"/>
        <end position="280"/>
    </location>
</feature>
<feature type="region of interest" description="Disordered" evidence="8">
    <location>
        <begin position="1"/>
        <end position="68"/>
    </location>
</feature>
<dbReference type="FunFam" id="3.30.160.60:FF:002343">
    <property type="entry name" value="Zinc finger protein 33A"/>
    <property type="match status" value="1"/>
</dbReference>
<feature type="region of interest" description="Disordered" evidence="8">
    <location>
        <begin position="937"/>
        <end position="1058"/>
    </location>
</feature>
<feature type="compositionally biased region" description="Low complexity" evidence="8">
    <location>
        <begin position="1"/>
        <end position="13"/>
    </location>
</feature>